<keyword evidence="3 8" id="KW-1133">Transmembrane helix</keyword>
<reference evidence="10" key="2">
    <citation type="journal article" date="2021" name="Genome Biol. Evol.">
        <title>Developing a high-quality reference genome for a parasitic bivalve with doubly uniparental inheritance (Bivalvia: Unionida).</title>
        <authorList>
            <person name="Smith C.H."/>
        </authorList>
    </citation>
    <scope>NUCLEOTIDE SEQUENCE</scope>
    <source>
        <strain evidence="10">CHS0354</strain>
        <tissue evidence="10">Mantle</tissue>
    </source>
</reference>
<comment type="subcellular location">
    <subcellularLocation>
        <location evidence="1">Membrane</location>
        <topology evidence="1">Multi-pass membrane protein</topology>
    </subcellularLocation>
</comment>
<gene>
    <name evidence="10" type="ORF">CHS0354_016456</name>
</gene>
<dbReference type="Gene3D" id="1.20.1070.10">
    <property type="entry name" value="Rhodopsin 7-helix transmembrane proteins"/>
    <property type="match status" value="1"/>
</dbReference>
<evidence type="ECO:0000256" key="8">
    <source>
        <dbReference type="SAM" id="Phobius"/>
    </source>
</evidence>
<accession>A0AAE0WEB3</accession>
<dbReference type="EMBL" id="JAEAOA010001017">
    <property type="protein sequence ID" value="KAK3611521.1"/>
    <property type="molecule type" value="Genomic_DNA"/>
</dbReference>
<keyword evidence="7" id="KW-0807">Transducer</keyword>
<feature type="domain" description="G-protein coupled receptors family 1 profile" evidence="9">
    <location>
        <begin position="38"/>
        <end position="150"/>
    </location>
</feature>
<evidence type="ECO:0000256" key="5">
    <source>
        <dbReference type="ARBA" id="ARBA00023136"/>
    </source>
</evidence>
<dbReference type="InterPro" id="IPR017452">
    <property type="entry name" value="GPCR_Rhodpsn_7TM"/>
</dbReference>
<dbReference type="CDD" id="cd00637">
    <property type="entry name" value="7tm_classA_rhodopsin-like"/>
    <property type="match status" value="1"/>
</dbReference>
<comment type="caution">
    <text evidence="10">The sequence shown here is derived from an EMBL/GenBank/DDBJ whole genome shotgun (WGS) entry which is preliminary data.</text>
</comment>
<dbReference type="GO" id="GO:0005886">
    <property type="term" value="C:plasma membrane"/>
    <property type="evidence" value="ECO:0007669"/>
    <property type="project" value="TreeGrafter"/>
</dbReference>
<dbReference type="Proteomes" id="UP001195483">
    <property type="component" value="Unassembled WGS sequence"/>
</dbReference>
<name>A0AAE0WEB3_9BIVA</name>
<dbReference type="PANTHER" id="PTHR24243:SF208">
    <property type="entry name" value="PYROKININ-1 RECEPTOR"/>
    <property type="match status" value="1"/>
</dbReference>
<evidence type="ECO:0000256" key="3">
    <source>
        <dbReference type="ARBA" id="ARBA00022989"/>
    </source>
</evidence>
<feature type="transmembrane region" description="Helical" evidence="8">
    <location>
        <begin position="131"/>
        <end position="149"/>
    </location>
</feature>
<organism evidence="10 11">
    <name type="scientific">Potamilus streckersoni</name>
    <dbReference type="NCBI Taxonomy" id="2493646"/>
    <lineage>
        <taxon>Eukaryota</taxon>
        <taxon>Metazoa</taxon>
        <taxon>Spiralia</taxon>
        <taxon>Lophotrochozoa</taxon>
        <taxon>Mollusca</taxon>
        <taxon>Bivalvia</taxon>
        <taxon>Autobranchia</taxon>
        <taxon>Heteroconchia</taxon>
        <taxon>Palaeoheterodonta</taxon>
        <taxon>Unionida</taxon>
        <taxon>Unionoidea</taxon>
        <taxon>Unionidae</taxon>
        <taxon>Ambleminae</taxon>
        <taxon>Lampsilini</taxon>
        <taxon>Potamilus</taxon>
    </lineage>
</organism>
<dbReference type="Pfam" id="PF00001">
    <property type="entry name" value="7tm_1"/>
    <property type="match status" value="1"/>
</dbReference>
<proteinExistence type="predicted"/>
<evidence type="ECO:0000256" key="6">
    <source>
        <dbReference type="ARBA" id="ARBA00023170"/>
    </source>
</evidence>
<dbReference type="PANTHER" id="PTHR24243">
    <property type="entry name" value="G-PROTEIN COUPLED RECEPTOR"/>
    <property type="match status" value="1"/>
</dbReference>
<evidence type="ECO:0000256" key="2">
    <source>
        <dbReference type="ARBA" id="ARBA00022692"/>
    </source>
</evidence>
<feature type="transmembrane region" description="Helical" evidence="8">
    <location>
        <begin position="20"/>
        <end position="46"/>
    </location>
</feature>
<keyword evidence="2 8" id="KW-0812">Transmembrane</keyword>
<evidence type="ECO:0000259" key="9">
    <source>
        <dbReference type="PROSITE" id="PS50262"/>
    </source>
</evidence>
<keyword evidence="5 8" id="KW-0472">Membrane</keyword>
<feature type="transmembrane region" description="Helical" evidence="8">
    <location>
        <begin position="99"/>
        <end position="119"/>
    </location>
</feature>
<dbReference type="PROSITE" id="PS50262">
    <property type="entry name" value="G_PROTEIN_RECEP_F1_2"/>
    <property type="match status" value="1"/>
</dbReference>
<dbReference type="GO" id="GO:0004930">
    <property type="term" value="F:G protein-coupled receptor activity"/>
    <property type="evidence" value="ECO:0007669"/>
    <property type="project" value="UniProtKB-KW"/>
</dbReference>
<evidence type="ECO:0000256" key="1">
    <source>
        <dbReference type="ARBA" id="ARBA00004141"/>
    </source>
</evidence>
<evidence type="ECO:0000256" key="7">
    <source>
        <dbReference type="ARBA" id="ARBA00023224"/>
    </source>
</evidence>
<dbReference type="InterPro" id="IPR000276">
    <property type="entry name" value="GPCR_Rhodpsn"/>
</dbReference>
<feature type="transmembrane region" description="Helical" evidence="8">
    <location>
        <begin position="58"/>
        <end position="79"/>
    </location>
</feature>
<keyword evidence="4" id="KW-0297">G-protein coupled receptor</keyword>
<evidence type="ECO:0000313" key="11">
    <source>
        <dbReference type="Proteomes" id="UP001195483"/>
    </source>
</evidence>
<evidence type="ECO:0000256" key="4">
    <source>
        <dbReference type="ARBA" id="ARBA00023040"/>
    </source>
</evidence>
<evidence type="ECO:0000313" key="10">
    <source>
        <dbReference type="EMBL" id="KAK3611521.1"/>
    </source>
</evidence>
<reference evidence="10" key="1">
    <citation type="journal article" date="2021" name="Genome Biol. Evol.">
        <title>A High-Quality Reference Genome for a Parasitic Bivalve with Doubly Uniparental Inheritance (Bivalvia: Unionida).</title>
        <authorList>
            <person name="Smith C.H."/>
        </authorList>
    </citation>
    <scope>NUCLEOTIDE SEQUENCE</scope>
    <source>
        <strain evidence="10">CHS0354</strain>
    </source>
</reference>
<dbReference type="SUPFAM" id="SSF81321">
    <property type="entry name" value="Family A G protein-coupled receptor-like"/>
    <property type="match status" value="1"/>
</dbReference>
<sequence length="150" mass="17098">MNNSSTMNLLQRLNDEMFILLIPAFIYMGVLMFTGFVGNTVVCYFYGYKTKCSPTTCFIVVLAVFDLMSCTISMPMEIVDIRFFYLFPDATACKVLRTTHFLCTIASGIILIAIATEIYRKICLPFRKQITVFQAKFICVISTLISMFFS</sequence>
<reference evidence="10" key="3">
    <citation type="submission" date="2023-05" db="EMBL/GenBank/DDBJ databases">
        <authorList>
            <person name="Smith C.H."/>
        </authorList>
    </citation>
    <scope>NUCLEOTIDE SEQUENCE</scope>
    <source>
        <strain evidence="10">CHS0354</strain>
        <tissue evidence="10">Mantle</tissue>
    </source>
</reference>
<keyword evidence="6" id="KW-0675">Receptor</keyword>
<dbReference type="AlphaFoldDB" id="A0AAE0WEB3"/>
<protein>
    <recommendedName>
        <fullName evidence="9">G-protein coupled receptors family 1 profile domain-containing protein</fullName>
    </recommendedName>
</protein>
<keyword evidence="11" id="KW-1185">Reference proteome</keyword>